<evidence type="ECO:0008006" key="3">
    <source>
        <dbReference type="Google" id="ProtNLM"/>
    </source>
</evidence>
<dbReference type="OrthoDB" id="9829168at2"/>
<evidence type="ECO:0000313" key="2">
    <source>
        <dbReference type="Proteomes" id="UP000028725"/>
    </source>
</evidence>
<accession>A0A085W4R1</accession>
<dbReference type="Proteomes" id="UP000028725">
    <property type="component" value="Unassembled WGS sequence"/>
</dbReference>
<protein>
    <recommendedName>
        <fullName evidence="3">Lipoprotein</fullName>
    </recommendedName>
</protein>
<organism evidence="1 2">
    <name type="scientific">Hyalangium minutum</name>
    <dbReference type="NCBI Taxonomy" id="394096"/>
    <lineage>
        <taxon>Bacteria</taxon>
        <taxon>Pseudomonadati</taxon>
        <taxon>Myxococcota</taxon>
        <taxon>Myxococcia</taxon>
        <taxon>Myxococcales</taxon>
        <taxon>Cystobacterineae</taxon>
        <taxon>Archangiaceae</taxon>
        <taxon>Hyalangium</taxon>
    </lineage>
</organism>
<gene>
    <name evidence="1" type="ORF">DB31_3788</name>
</gene>
<dbReference type="STRING" id="394096.DB31_3788"/>
<keyword evidence="2" id="KW-1185">Reference proteome</keyword>
<name>A0A085W4R1_9BACT</name>
<evidence type="ECO:0000313" key="1">
    <source>
        <dbReference type="EMBL" id="KFE62674.1"/>
    </source>
</evidence>
<dbReference type="EMBL" id="JMCB01000020">
    <property type="protein sequence ID" value="KFE62674.1"/>
    <property type="molecule type" value="Genomic_DNA"/>
</dbReference>
<dbReference type="PROSITE" id="PS51257">
    <property type="entry name" value="PROKAR_LIPOPROTEIN"/>
    <property type="match status" value="1"/>
</dbReference>
<reference evidence="1 2" key="1">
    <citation type="submission" date="2014-04" db="EMBL/GenBank/DDBJ databases">
        <title>Genome assembly of Hyalangium minutum DSM 14724.</title>
        <authorList>
            <person name="Sharma G."/>
            <person name="Subramanian S."/>
        </authorList>
    </citation>
    <scope>NUCLEOTIDE SEQUENCE [LARGE SCALE GENOMIC DNA]</scope>
    <source>
        <strain evidence="1 2">DSM 14724</strain>
    </source>
</reference>
<dbReference type="AlphaFoldDB" id="A0A085W4R1"/>
<proteinExistence type="predicted"/>
<comment type="caution">
    <text evidence="1">The sequence shown here is derived from an EMBL/GenBank/DDBJ whole genome shotgun (WGS) entry which is preliminary data.</text>
</comment>
<dbReference type="RefSeq" id="WP_157232351.1">
    <property type="nucleotide sequence ID" value="NZ_JMCB01000020.1"/>
</dbReference>
<sequence>MTMRLAWTVALAAVVSGCAARSATLPGLEMRFYETPAGGAAKQRIHEEFTLNATLMGDANLRYLKPAELLKAAETGSARGDPQKLMRAARTLVPGDSVVLLGTVRNTAGGGGSTNLAIYSLALACEKTDLDRPGDLRGCKGYVLRVLRTWPAEVYEIQSATVSFISDGGTAHGRIRAASEPGAFKAELEGEFAASIVELGSGRASADSSVK</sequence>